<keyword evidence="3" id="KW-0547">Nucleotide-binding</keyword>
<reference evidence="6 7" key="1">
    <citation type="submission" date="2018-02" db="EMBL/GenBank/DDBJ databases">
        <title>Complete genome sequencing of Faecalibacterium prausnitzii strains isolated from the human gut.</title>
        <authorList>
            <person name="Fitzgerald B.C."/>
            <person name="Shkoporov A.N."/>
            <person name="Ross P.R."/>
            <person name="Hill C."/>
        </authorList>
    </citation>
    <scope>NUCLEOTIDE SEQUENCE [LARGE SCALE GENOMIC DNA]</scope>
    <source>
        <strain evidence="6 7">APC942/32-1</strain>
    </source>
</reference>
<name>A0A329TY52_9FIRM</name>
<sequence length="310" mass="35014">MADEREVLVEVKNLEVTYGSGRKAYKAVKNANFTIYKGETFGLVGESGSGKTTIGRAIMRILPTSGGEVFYKGQKINGKISHTLDKQVIKEIQMIFQDPQSSLNERAKVGYIVGEGLMNVRPDLSAAERDEKVRQALLDVGLLPEFASRFPHEFSGGQRQRIGIARALIVEPEFIIADEPISALDMSIRAQVLNLLRHMQKERGITYLFIAHDLSVMRYISDRIAVIHKGDIVELADAEELVTHAIHPYTRSLLSAIPMPSPRRERQKKLLVYDPSMHDYSAEAPQWRELRPRHWVLCSASEAEDWCRES</sequence>
<comment type="similarity">
    <text evidence="1">Belongs to the ABC transporter superfamily.</text>
</comment>
<dbReference type="InterPro" id="IPR003439">
    <property type="entry name" value="ABC_transporter-like_ATP-bd"/>
</dbReference>
<keyword evidence="4 6" id="KW-0067">ATP-binding</keyword>
<dbReference type="SUPFAM" id="SSF52540">
    <property type="entry name" value="P-loop containing nucleoside triphosphate hydrolases"/>
    <property type="match status" value="1"/>
</dbReference>
<dbReference type="OrthoDB" id="9806285at2"/>
<dbReference type="AlphaFoldDB" id="A0A329TY52"/>
<comment type="caution">
    <text evidence="6">The sequence shown here is derived from an EMBL/GenBank/DDBJ whole genome shotgun (WGS) entry which is preliminary data.</text>
</comment>
<dbReference type="Pfam" id="PF00005">
    <property type="entry name" value="ABC_tran"/>
    <property type="match status" value="1"/>
</dbReference>
<dbReference type="EMBL" id="PRLB01000010">
    <property type="protein sequence ID" value="RAW53578.1"/>
    <property type="molecule type" value="Genomic_DNA"/>
</dbReference>
<feature type="domain" description="ABC transporter" evidence="5">
    <location>
        <begin position="9"/>
        <end position="254"/>
    </location>
</feature>
<evidence type="ECO:0000259" key="5">
    <source>
        <dbReference type="PROSITE" id="PS50893"/>
    </source>
</evidence>
<dbReference type="Pfam" id="PF08352">
    <property type="entry name" value="oligo_HPY"/>
    <property type="match status" value="1"/>
</dbReference>
<proteinExistence type="inferred from homology"/>
<protein>
    <submittedName>
        <fullName evidence="6">Peptide ABC transporter ATP-binding protein</fullName>
    </submittedName>
</protein>
<dbReference type="InterPro" id="IPR027417">
    <property type="entry name" value="P-loop_NTPase"/>
</dbReference>
<dbReference type="Proteomes" id="UP000251144">
    <property type="component" value="Unassembled WGS sequence"/>
</dbReference>
<dbReference type="FunFam" id="3.40.50.300:FF:000016">
    <property type="entry name" value="Oligopeptide ABC transporter ATP-binding component"/>
    <property type="match status" value="1"/>
</dbReference>
<evidence type="ECO:0000256" key="1">
    <source>
        <dbReference type="ARBA" id="ARBA00005417"/>
    </source>
</evidence>
<organism evidence="6 7">
    <name type="scientific">Faecalibacterium prausnitzii</name>
    <dbReference type="NCBI Taxonomy" id="853"/>
    <lineage>
        <taxon>Bacteria</taxon>
        <taxon>Bacillati</taxon>
        <taxon>Bacillota</taxon>
        <taxon>Clostridia</taxon>
        <taxon>Eubacteriales</taxon>
        <taxon>Oscillospiraceae</taxon>
        <taxon>Faecalibacterium</taxon>
    </lineage>
</organism>
<dbReference type="Gene3D" id="3.40.50.300">
    <property type="entry name" value="P-loop containing nucleotide triphosphate hydrolases"/>
    <property type="match status" value="1"/>
</dbReference>
<evidence type="ECO:0000313" key="6">
    <source>
        <dbReference type="EMBL" id="RAW53578.1"/>
    </source>
</evidence>
<evidence type="ECO:0000256" key="4">
    <source>
        <dbReference type="ARBA" id="ARBA00022840"/>
    </source>
</evidence>
<accession>A0A329TY52</accession>
<dbReference type="InterPro" id="IPR003593">
    <property type="entry name" value="AAA+_ATPase"/>
</dbReference>
<dbReference type="GO" id="GO:0016887">
    <property type="term" value="F:ATP hydrolysis activity"/>
    <property type="evidence" value="ECO:0007669"/>
    <property type="project" value="InterPro"/>
</dbReference>
<dbReference type="GO" id="GO:0005524">
    <property type="term" value="F:ATP binding"/>
    <property type="evidence" value="ECO:0007669"/>
    <property type="project" value="UniProtKB-KW"/>
</dbReference>
<keyword evidence="2" id="KW-0813">Transport</keyword>
<gene>
    <name evidence="6" type="ORF">C4N26_10460</name>
</gene>
<dbReference type="InterPro" id="IPR050319">
    <property type="entry name" value="ABC_transp_ATP-bind"/>
</dbReference>
<dbReference type="InterPro" id="IPR017871">
    <property type="entry name" value="ABC_transporter-like_CS"/>
</dbReference>
<dbReference type="PROSITE" id="PS50893">
    <property type="entry name" value="ABC_TRANSPORTER_2"/>
    <property type="match status" value="1"/>
</dbReference>
<dbReference type="PANTHER" id="PTHR43776:SF7">
    <property type="entry name" value="D,D-DIPEPTIDE TRANSPORT ATP-BINDING PROTEIN DDPF-RELATED"/>
    <property type="match status" value="1"/>
</dbReference>
<dbReference type="RefSeq" id="WP_158401347.1">
    <property type="nucleotide sequence ID" value="NZ_PRLB01000010.1"/>
</dbReference>
<dbReference type="GO" id="GO:0015833">
    <property type="term" value="P:peptide transport"/>
    <property type="evidence" value="ECO:0007669"/>
    <property type="project" value="InterPro"/>
</dbReference>
<dbReference type="GO" id="GO:0055085">
    <property type="term" value="P:transmembrane transport"/>
    <property type="evidence" value="ECO:0007669"/>
    <property type="project" value="UniProtKB-ARBA"/>
</dbReference>
<dbReference type="SMART" id="SM00382">
    <property type="entry name" value="AAA"/>
    <property type="match status" value="1"/>
</dbReference>
<evidence type="ECO:0000256" key="2">
    <source>
        <dbReference type="ARBA" id="ARBA00022448"/>
    </source>
</evidence>
<dbReference type="PANTHER" id="PTHR43776">
    <property type="entry name" value="TRANSPORT ATP-BINDING PROTEIN"/>
    <property type="match status" value="1"/>
</dbReference>
<dbReference type="CDD" id="cd03257">
    <property type="entry name" value="ABC_NikE_OppD_transporters"/>
    <property type="match status" value="1"/>
</dbReference>
<dbReference type="InterPro" id="IPR013563">
    <property type="entry name" value="Oligopep_ABC_C"/>
</dbReference>
<evidence type="ECO:0000256" key="3">
    <source>
        <dbReference type="ARBA" id="ARBA00022741"/>
    </source>
</evidence>
<evidence type="ECO:0000313" key="7">
    <source>
        <dbReference type="Proteomes" id="UP000251144"/>
    </source>
</evidence>
<dbReference type="PROSITE" id="PS00211">
    <property type="entry name" value="ABC_TRANSPORTER_1"/>
    <property type="match status" value="1"/>
</dbReference>